<evidence type="ECO:0000313" key="1">
    <source>
        <dbReference type="EMBL" id="GAG63318.1"/>
    </source>
</evidence>
<organism evidence="1">
    <name type="scientific">marine sediment metagenome</name>
    <dbReference type="NCBI Taxonomy" id="412755"/>
    <lineage>
        <taxon>unclassified sequences</taxon>
        <taxon>metagenomes</taxon>
        <taxon>ecological metagenomes</taxon>
    </lineage>
</organism>
<protein>
    <recommendedName>
        <fullName evidence="2">Methyltransferase domain-containing protein</fullName>
    </recommendedName>
</protein>
<proteinExistence type="predicted"/>
<accession>X0ZSA1</accession>
<gene>
    <name evidence="1" type="ORF">S01H4_12398</name>
</gene>
<name>X0ZSA1_9ZZZZ</name>
<evidence type="ECO:0008006" key="2">
    <source>
        <dbReference type="Google" id="ProtNLM"/>
    </source>
</evidence>
<dbReference type="EMBL" id="BART01005255">
    <property type="protein sequence ID" value="GAG63318.1"/>
    <property type="molecule type" value="Genomic_DNA"/>
</dbReference>
<dbReference type="Pfam" id="PF01209">
    <property type="entry name" value="Ubie_methyltran"/>
    <property type="match status" value="1"/>
</dbReference>
<dbReference type="InterPro" id="IPR029063">
    <property type="entry name" value="SAM-dependent_MTases_sf"/>
</dbReference>
<feature type="non-terminal residue" evidence="1">
    <location>
        <position position="173"/>
    </location>
</feature>
<dbReference type="SUPFAM" id="SSF53335">
    <property type="entry name" value="S-adenosyl-L-methionine-dependent methyltransferases"/>
    <property type="match status" value="1"/>
</dbReference>
<sequence length="173" mass="19930">MISAYKLLCCPLCKSAVTEELKCLTCGEKYTLIDGVYVIINPKLSGKEWKWNESIFSQEREKLHQQYRSFINEETRKAQKVWQGDMKEYIDTFHGYVIDIATGLGEMFENLLKSKATFLPIAMDVDPNVLVWTKKKMEEKYSKEFIAVASDAKHLAFKNDVLDYATSMAGFNN</sequence>
<dbReference type="Gene3D" id="3.40.50.150">
    <property type="entry name" value="Vaccinia Virus protein VP39"/>
    <property type="match status" value="1"/>
</dbReference>
<reference evidence="1" key="1">
    <citation type="journal article" date="2014" name="Front. Microbiol.">
        <title>High frequency of phylogenetically diverse reductive dehalogenase-homologous genes in deep subseafloor sedimentary metagenomes.</title>
        <authorList>
            <person name="Kawai M."/>
            <person name="Futagami T."/>
            <person name="Toyoda A."/>
            <person name="Takaki Y."/>
            <person name="Nishi S."/>
            <person name="Hori S."/>
            <person name="Arai W."/>
            <person name="Tsubouchi T."/>
            <person name="Morono Y."/>
            <person name="Uchiyama I."/>
            <person name="Ito T."/>
            <person name="Fujiyama A."/>
            <person name="Inagaki F."/>
            <person name="Takami H."/>
        </authorList>
    </citation>
    <scope>NUCLEOTIDE SEQUENCE</scope>
    <source>
        <strain evidence="1">Expedition CK06-06</strain>
    </source>
</reference>
<dbReference type="AlphaFoldDB" id="X0ZSA1"/>
<comment type="caution">
    <text evidence="1">The sequence shown here is derived from an EMBL/GenBank/DDBJ whole genome shotgun (WGS) entry which is preliminary data.</text>
</comment>